<dbReference type="PROSITE" id="PS50943">
    <property type="entry name" value="HTH_CROC1"/>
    <property type="match status" value="1"/>
</dbReference>
<dbReference type="InterPro" id="IPR001387">
    <property type="entry name" value="Cro/C1-type_HTH"/>
</dbReference>
<organism evidence="3 4">
    <name type="scientific">Paenibacillus thalictri</name>
    <dbReference type="NCBI Taxonomy" id="2527873"/>
    <lineage>
        <taxon>Bacteria</taxon>
        <taxon>Bacillati</taxon>
        <taxon>Bacillota</taxon>
        <taxon>Bacilli</taxon>
        <taxon>Bacillales</taxon>
        <taxon>Paenibacillaceae</taxon>
        <taxon>Paenibacillus</taxon>
    </lineage>
</organism>
<dbReference type="EMBL" id="SIRE01000046">
    <property type="protein sequence ID" value="TBL68375.1"/>
    <property type="molecule type" value="Genomic_DNA"/>
</dbReference>
<dbReference type="PANTHER" id="PTHR46558:SF11">
    <property type="entry name" value="HTH-TYPE TRANSCRIPTIONAL REGULATOR XRE"/>
    <property type="match status" value="1"/>
</dbReference>
<evidence type="ECO:0000313" key="4">
    <source>
        <dbReference type="Proteomes" id="UP000293142"/>
    </source>
</evidence>
<proteinExistence type="predicted"/>
<evidence type="ECO:0000313" key="3">
    <source>
        <dbReference type="EMBL" id="TBL68375.1"/>
    </source>
</evidence>
<dbReference type="Pfam" id="PF01381">
    <property type="entry name" value="HTH_3"/>
    <property type="match status" value="1"/>
</dbReference>
<dbReference type="InterPro" id="IPR010982">
    <property type="entry name" value="Lambda_DNA-bd_dom_sf"/>
</dbReference>
<dbReference type="PANTHER" id="PTHR46558">
    <property type="entry name" value="TRACRIPTIONAL REGULATORY PROTEIN-RELATED-RELATED"/>
    <property type="match status" value="1"/>
</dbReference>
<dbReference type="SMART" id="SM00530">
    <property type="entry name" value="HTH_XRE"/>
    <property type="match status" value="1"/>
</dbReference>
<comment type="caution">
    <text evidence="3">The sequence shown here is derived from an EMBL/GenBank/DDBJ whole genome shotgun (WGS) entry which is preliminary data.</text>
</comment>
<keyword evidence="4" id="KW-1185">Reference proteome</keyword>
<dbReference type="Gene3D" id="1.10.260.40">
    <property type="entry name" value="lambda repressor-like DNA-binding domains"/>
    <property type="match status" value="1"/>
</dbReference>
<dbReference type="OrthoDB" id="2003870at2"/>
<dbReference type="SUPFAM" id="SSF47413">
    <property type="entry name" value="lambda repressor-like DNA-binding domains"/>
    <property type="match status" value="1"/>
</dbReference>
<name>A0A4Q9DCS0_9BACL</name>
<keyword evidence="1" id="KW-0238">DNA-binding</keyword>
<evidence type="ECO:0000259" key="2">
    <source>
        <dbReference type="PROSITE" id="PS50943"/>
    </source>
</evidence>
<evidence type="ECO:0000256" key="1">
    <source>
        <dbReference type="ARBA" id="ARBA00023125"/>
    </source>
</evidence>
<protein>
    <submittedName>
        <fullName evidence="3">XRE family transcriptional regulator</fullName>
    </submittedName>
</protein>
<feature type="domain" description="HTH cro/C1-type" evidence="2">
    <location>
        <begin position="8"/>
        <end position="62"/>
    </location>
</feature>
<reference evidence="3 4" key="1">
    <citation type="submission" date="2019-02" db="EMBL/GenBank/DDBJ databases">
        <title>Paenibacillus sp. nov., isolated from surface-sterilized tissue of Thalictrum simplex L.</title>
        <authorList>
            <person name="Tuo L."/>
        </authorList>
    </citation>
    <scope>NUCLEOTIDE SEQUENCE [LARGE SCALE GENOMIC DNA]</scope>
    <source>
        <strain evidence="3 4">N2SHLJ1</strain>
    </source>
</reference>
<dbReference type="Proteomes" id="UP000293142">
    <property type="component" value="Unassembled WGS sequence"/>
</dbReference>
<gene>
    <name evidence="3" type="ORF">EYB31_38260</name>
</gene>
<dbReference type="GO" id="GO:0003677">
    <property type="term" value="F:DNA binding"/>
    <property type="evidence" value="ECO:0007669"/>
    <property type="project" value="UniProtKB-KW"/>
</dbReference>
<dbReference type="AlphaFoldDB" id="A0A4Q9DCS0"/>
<sequence length="112" mass="12862">METIGSRIKMIRKLNKINQVDFSNRIGISQATLSELEQDKYKPSVDTILAIVEGFKADVEWILIGTKSAEGKAFGIREVNEKEANLFVHFDKLKTTDQDEIIDFIKLKLNRY</sequence>
<dbReference type="CDD" id="cd00093">
    <property type="entry name" value="HTH_XRE"/>
    <property type="match status" value="1"/>
</dbReference>
<accession>A0A4Q9DCS0</accession>